<name>A0A5B2X496_9PSEU</name>
<proteinExistence type="predicted"/>
<feature type="chain" id="PRO_5023056148" evidence="1">
    <location>
        <begin position="28"/>
        <end position="551"/>
    </location>
</feature>
<dbReference type="InterPro" id="IPR002591">
    <property type="entry name" value="Phosphodiest/P_Trfase"/>
</dbReference>
<gene>
    <name evidence="2" type="ORF">F0L68_24505</name>
</gene>
<organism evidence="2 3">
    <name type="scientific">Solihabitans fulvus</name>
    <dbReference type="NCBI Taxonomy" id="1892852"/>
    <lineage>
        <taxon>Bacteria</taxon>
        <taxon>Bacillati</taxon>
        <taxon>Actinomycetota</taxon>
        <taxon>Actinomycetes</taxon>
        <taxon>Pseudonocardiales</taxon>
        <taxon>Pseudonocardiaceae</taxon>
        <taxon>Solihabitans</taxon>
    </lineage>
</organism>
<evidence type="ECO:0000256" key="1">
    <source>
        <dbReference type="SAM" id="SignalP"/>
    </source>
</evidence>
<comment type="caution">
    <text evidence="2">The sequence shown here is derived from an EMBL/GenBank/DDBJ whole genome shotgun (WGS) entry which is preliminary data.</text>
</comment>
<reference evidence="2 3" key="2">
    <citation type="submission" date="2019-09" db="EMBL/GenBank/DDBJ databases">
        <authorList>
            <person name="Jin C."/>
        </authorList>
    </citation>
    <scope>NUCLEOTIDE SEQUENCE [LARGE SCALE GENOMIC DNA]</scope>
    <source>
        <strain evidence="2 3">AN110305</strain>
    </source>
</reference>
<dbReference type="PANTHER" id="PTHR10151">
    <property type="entry name" value="ECTONUCLEOTIDE PYROPHOSPHATASE/PHOSPHODIESTERASE"/>
    <property type="match status" value="1"/>
</dbReference>
<evidence type="ECO:0000313" key="3">
    <source>
        <dbReference type="Proteomes" id="UP000323454"/>
    </source>
</evidence>
<sequence>MGLRQRSAGALAVACALAAVTATTAGAAPQDDRHRSDRHVLLLSVDGLHQADLDWFVAHHPDSALAKLVGNGVAYTHAQTPVPSDSFPGMVGQVTGGNPATTGVYYDDSFNHALLPPGTTTCTPGQATGTEVSYTELLDKDPLSLDAGQGLAGLPDSILQLTGAPQTLIDPSKLPVDPKTCKPVYPHQYLKVNTVFEVARQHGLRTAWSDKHAAYEILNGPSGTGVQDLFTPEINSQAAGAPSGVDWTKDNAKTQQYDGYKVQAVLNEIDGYDHSRGTRVGVPGIFGMNFQSVSTAEKLPKSGGLAGGYLADGVTPGPVLSSALDFVDQKVGALVGEIAKQHLAGNTTVILSAKHGQSPTKPAELTRIADGKLMDGLNAAWKAAHPGAGDLVAQSTNDDAMMVWLTDRSQAAADFAKKFLLAQSGTGTDIDGKPKAFTASGLATVYAGAEAARYFHVSAGDSRVPDLFGVVQQGVVYTGGKGKIAEHGGAAPADRDVPLVVSGAHVDHHEKVTCPVETTQIAPTILRLLNLDPSALQAVRHEHTRVLPDLR</sequence>
<dbReference type="GO" id="GO:0016787">
    <property type="term" value="F:hydrolase activity"/>
    <property type="evidence" value="ECO:0007669"/>
    <property type="project" value="UniProtKB-ARBA"/>
</dbReference>
<dbReference type="Pfam" id="PF01663">
    <property type="entry name" value="Phosphodiest"/>
    <property type="match status" value="1"/>
</dbReference>
<dbReference type="EMBL" id="VUOB01000042">
    <property type="protein sequence ID" value="KAA2258138.1"/>
    <property type="molecule type" value="Genomic_DNA"/>
</dbReference>
<keyword evidence="1" id="KW-0732">Signal</keyword>
<dbReference type="AlphaFoldDB" id="A0A5B2X496"/>
<dbReference type="SUPFAM" id="SSF53649">
    <property type="entry name" value="Alkaline phosphatase-like"/>
    <property type="match status" value="1"/>
</dbReference>
<evidence type="ECO:0000313" key="2">
    <source>
        <dbReference type="EMBL" id="KAA2258138.1"/>
    </source>
</evidence>
<dbReference type="RefSeq" id="WP_149852138.1">
    <property type="nucleotide sequence ID" value="NZ_VUOB01000042.1"/>
</dbReference>
<dbReference type="Proteomes" id="UP000323454">
    <property type="component" value="Unassembled WGS sequence"/>
</dbReference>
<accession>A0A5B2X496</accession>
<reference evidence="2 3" key="1">
    <citation type="submission" date="2019-09" db="EMBL/GenBank/DDBJ databases">
        <title>Goodfellowia gen. nov., a new genus of the Pseudonocardineae related to Actinoalloteichus, containing Goodfellowia coeruleoviolacea gen. nov., comb. nov. gen. nov., comb. nov.</title>
        <authorList>
            <person name="Labeda D."/>
        </authorList>
    </citation>
    <scope>NUCLEOTIDE SEQUENCE [LARGE SCALE GENOMIC DNA]</scope>
    <source>
        <strain evidence="2 3">AN110305</strain>
    </source>
</reference>
<dbReference type="InterPro" id="IPR017850">
    <property type="entry name" value="Alkaline_phosphatase_core_sf"/>
</dbReference>
<protein>
    <submittedName>
        <fullName evidence="2">Alkaline phosphatase family protein</fullName>
    </submittedName>
</protein>
<dbReference type="PANTHER" id="PTHR10151:SF120">
    <property type="entry name" value="BIS(5'-ADENOSYL)-TRIPHOSPHATASE"/>
    <property type="match status" value="1"/>
</dbReference>
<keyword evidence="3" id="KW-1185">Reference proteome</keyword>
<dbReference type="Gene3D" id="3.40.720.10">
    <property type="entry name" value="Alkaline Phosphatase, subunit A"/>
    <property type="match status" value="1"/>
</dbReference>
<feature type="signal peptide" evidence="1">
    <location>
        <begin position="1"/>
        <end position="27"/>
    </location>
</feature>
<dbReference type="OrthoDB" id="8355658at2"/>